<accession>A0ABW7BZA0</accession>
<dbReference type="PANTHER" id="PTHR43877">
    <property type="entry name" value="AMINOALKYLPHOSPHONATE N-ACETYLTRANSFERASE-RELATED-RELATED"/>
    <property type="match status" value="1"/>
</dbReference>
<keyword evidence="1 4" id="KW-0808">Transferase</keyword>
<evidence type="ECO:0000256" key="2">
    <source>
        <dbReference type="ARBA" id="ARBA00023315"/>
    </source>
</evidence>
<dbReference type="SUPFAM" id="SSF55729">
    <property type="entry name" value="Acyl-CoA N-acyltransferases (Nat)"/>
    <property type="match status" value="1"/>
</dbReference>
<dbReference type="RefSeq" id="WP_392014510.1">
    <property type="nucleotide sequence ID" value="NZ_JBIBSS010000021.1"/>
</dbReference>
<evidence type="ECO:0000259" key="3">
    <source>
        <dbReference type="PROSITE" id="PS51186"/>
    </source>
</evidence>
<dbReference type="InterPro" id="IPR016181">
    <property type="entry name" value="Acyl_CoA_acyltransferase"/>
</dbReference>
<dbReference type="EC" id="2.3.1.-" evidence="4"/>
<dbReference type="PROSITE" id="PS51186">
    <property type="entry name" value="GNAT"/>
    <property type="match status" value="1"/>
</dbReference>
<keyword evidence="2 4" id="KW-0012">Acyltransferase</keyword>
<dbReference type="Gene3D" id="3.40.630.30">
    <property type="match status" value="1"/>
</dbReference>
<proteinExistence type="predicted"/>
<evidence type="ECO:0000313" key="5">
    <source>
        <dbReference type="Proteomes" id="UP001604282"/>
    </source>
</evidence>
<comment type="caution">
    <text evidence="4">The sequence shown here is derived from an EMBL/GenBank/DDBJ whole genome shotgun (WGS) entry which is preliminary data.</text>
</comment>
<reference evidence="4 5" key="1">
    <citation type="submission" date="2024-10" db="EMBL/GenBank/DDBJ databases">
        <title>The Natural Products Discovery Center: Release of the First 8490 Sequenced Strains for Exploring Actinobacteria Biosynthetic Diversity.</title>
        <authorList>
            <person name="Kalkreuter E."/>
            <person name="Kautsar S.A."/>
            <person name="Yang D."/>
            <person name="Bader C.D."/>
            <person name="Teijaro C.N."/>
            <person name="Fluegel L."/>
            <person name="Davis C.M."/>
            <person name="Simpson J.R."/>
            <person name="Lauterbach L."/>
            <person name="Steele A.D."/>
            <person name="Gui C."/>
            <person name="Meng S."/>
            <person name="Li G."/>
            <person name="Viehrig K."/>
            <person name="Ye F."/>
            <person name="Su P."/>
            <person name="Kiefer A.F."/>
            <person name="Nichols A."/>
            <person name="Cepeda A.J."/>
            <person name="Yan W."/>
            <person name="Fan B."/>
            <person name="Jiang Y."/>
            <person name="Adhikari A."/>
            <person name="Zheng C.-J."/>
            <person name="Schuster L."/>
            <person name="Cowan T.M."/>
            <person name="Smanski M.J."/>
            <person name="Chevrette M.G."/>
            <person name="De Carvalho L.P.S."/>
            <person name="Shen B."/>
        </authorList>
    </citation>
    <scope>NUCLEOTIDE SEQUENCE [LARGE SCALE GENOMIC DNA]</scope>
    <source>
        <strain evidence="4 5">NPDC048229</strain>
    </source>
</reference>
<evidence type="ECO:0000313" key="4">
    <source>
        <dbReference type="EMBL" id="MFG3192839.1"/>
    </source>
</evidence>
<sequence>MDLLPCAPGHAAAVARWPASATEALHWCGHRGHPVPAETVAGWSRDPDSHAYVLTDGTELLGYGEVWHDHEEDEAELARIVVAPDARGRGLGRALVRLLLAEARAAGFAEVFLRVHPDNAGALRCYEGAGFGRVDAGTAAAWNAAQPVAYVWLRNEPSA</sequence>
<keyword evidence="5" id="KW-1185">Reference proteome</keyword>
<dbReference type="InterPro" id="IPR000182">
    <property type="entry name" value="GNAT_dom"/>
</dbReference>
<protein>
    <submittedName>
        <fullName evidence="4">GNAT family N-acetyltransferase</fullName>
        <ecNumber evidence="4">2.3.1.-</ecNumber>
    </submittedName>
</protein>
<dbReference type="InterPro" id="IPR050832">
    <property type="entry name" value="Bact_Acetyltransf"/>
</dbReference>
<dbReference type="Proteomes" id="UP001604282">
    <property type="component" value="Unassembled WGS sequence"/>
</dbReference>
<evidence type="ECO:0000256" key="1">
    <source>
        <dbReference type="ARBA" id="ARBA00022679"/>
    </source>
</evidence>
<feature type="domain" description="N-acetyltransferase" evidence="3">
    <location>
        <begin position="1"/>
        <end position="157"/>
    </location>
</feature>
<dbReference type="Pfam" id="PF00583">
    <property type="entry name" value="Acetyltransf_1"/>
    <property type="match status" value="1"/>
</dbReference>
<dbReference type="EMBL" id="JBICZW010000023">
    <property type="protein sequence ID" value="MFG3192839.1"/>
    <property type="molecule type" value="Genomic_DNA"/>
</dbReference>
<gene>
    <name evidence="4" type="ORF">ACGFYS_28310</name>
</gene>
<dbReference type="GO" id="GO:0016746">
    <property type="term" value="F:acyltransferase activity"/>
    <property type="evidence" value="ECO:0007669"/>
    <property type="project" value="UniProtKB-KW"/>
</dbReference>
<organism evidence="4 5">
    <name type="scientific">Streptomyces omiyaensis</name>
    <dbReference type="NCBI Taxonomy" id="68247"/>
    <lineage>
        <taxon>Bacteria</taxon>
        <taxon>Bacillati</taxon>
        <taxon>Actinomycetota</taxon>
        <taxon>Actinomycetes</taxon>
        <taxon>Kitasatosporales</taxon>
        <taxon>Streptomycetaceae</taxon>
        <taxon>Streptomyces</taxon>
    </lineage>
</organism>
<dbReference type="CDD" id="cd04301">
    <property type="entry name" value="NAT_SF"/>
    <property type="match status" value="1"/>
</dbReference>
<name>A0ABW7BZA0_9ACTN</name>